<dbReference type="CDD" id="cd07969">
    <property type="entry name" value="OBF_DNA_ligase_I"/>
    <property type="match status" value="1"/>
</dbReference>
<dbReference type="InterPro" id="IPR000977">
    <property type="entry name" value="DNA_ligase_ATP-dep"/>
</dbReference>
<reference evidence="11" key="1">
    <citation type="journal article" date="2020" name="BMC Genomics">
        <title>Correction to: Identification and distribution of gene clusters required for synthesis of sphingolipid metabolism inhibitors in diverse species of the filamentous fungus Fusarium.</title>
        <authorList>
            <person name="Kim H.S."/>
            <person name="Lohmar J.M."/>
            <person name="Busman M."/>
            <person name="Brown D.W."/>
            <person name="Naumann T.A."/>
            <person name="Divon H.H."/>
            <person name="Lysoe E."/>
            <person name="Uhlig S."/>
            <person name="Proctor R.H."/>
        </authorList>
    </citation>
    <scope>NUCLEOTIDE SEQUENCE</scope>
    <source>
        <strain evidence="11">NRRL 22465</strain>
    </source>
</reference>
<evidence type="ECO:0000256" key="1">
    <source>
        <dbReference type="ARBA" id="ARBA00007572"/>
    </source>
</evidence>
<comment type="catalytic activity">
    <reaction evidence="6 7">
        <text>ATP + (deoxyribonucleotide)n-3'-hydroxyl + 5'-phospho-(deoxyribonucleotide)m = (deoxyribonucleotide)n+m + AMP + diphosphate.</text>
        <dbReference type="EC" id="6.5.1.1"/>
    </reaction>
</comment>
<evidence type="ECO:0000256" key="7">
    <source>
        <dbReference type="RuleBase" id="RU000617"/>
    </source>
</evidence>
<dbReference type="GO" id="GO:0005634">
    <property type="term" value="C:nucleus"/>
    <property type="evidence" value="ECO:0007669"/>
    <property type="project" value="TreeGrafter"/>
</dbReference>
<dbReference type="Gene3D" id="3.30.470.30">
    <property type="entry name" value="DNA ligase/mRNA capping enzyme"/>
    <property type="match status" value="1"/>
</dbReference>
<dbReference type="SUPFAM" id="SSF50249">
    <property type="entry name" value="Nucleic acid-binding proteins"/>
    <property type="match status" value="1"/>
</dbReference>
<dbReference type="PANTHER" id="PTHR45674">
    <property type="entry name" value="DNA LIGASE 1/3 FAMILY MEMBER"/>
    <property type="match status" value="1"/>
</dbReference>
<dbReference type="GO" id="GO:0005524">
    <property type="term" value="F:ATP binding"/>
    <property type="evidence" value="ECO:0007669"/>
    <property type="project" value="UniProtKB-KW"/>
</dbReference>
<dbReference type="GO" id="GO:0006273">
    <property type="term" value="P:lagging strand elongation"/>
    <property type="evidence" value="ECO:0007669"/>
    <property type="project" value="TreeGrafter"/>
</dbReference>
<feature type="region of interest" description="Disordered" evidence="9">
    <location>
        <begin position="631"/>
        <end position="676"/>
    </location>
</feature>
<evidence type="ECO:0000259" key="10">
    <source>
        <dbReference type="PROSITE" id="PS50160"/>
    </source>
</evidence>
<evidence type="ECO:0000256" key="2">
    <source>
        <dbReference type="ARBA" id="ARBA00022598"/>
    </source>
</evidence>
<protein>
    <recommendedName>
        <fullName evidence="7">DNA ligase</fullName>
        <ecNumber evidence="7">6.5.1.1</ecNumber>
    </recommendedName>
</protein>
<dbReference type="InterPro" id="IPR012340">
    <property type="entry name" value="NA-bd_OB-fold"/>
</dbReference>
<proteinExistence type="inferred from homology"/>
<dbReference type="EC" id="6.5.1.1" evidence="7"/>
<evidence type="ECO:0000256" key="3">
    <source>
        <dbReference type="ARBA" id="ARBA00022705"/>
    </source>
</evidence>
<dbReference type="GO" id="GO:0006281">
    <property type="term" value="P:DNA repair"/>
    <property type="evidence" value="ECO:0007669"/>
    <property type="project" value="UniProtKB-KW"/>
</dbReference>
<gene>
    <name evidence="11" type="ORF">FZEAL_2457</name>
</gene>
<dbReference type="GO" id="GO:0071897">
    <property type="term" value="P:DNA biosynthetic process"/>
    <property type="evidence" value="ECO:0007669"/>
    <property type="project" value="InterPro"/>
</dbReference>
<name>A0A8H4UQU4_9HYPO</name>
<dbReference type="AlphaFoldDB" id="A0A8H4UQU4"/>
<reference evidence="11" key="2">
    <citation type="submission" date="2020-05" db="EMBL/GenBank/DDBJ databases">
        <authorList>
            <person name="Kim H.-S."/>
            <person name="Proctor R.H."/>
            <person name="Brown D.W."/>
        </authorList>
    </citation>
    <scope>NUCLEOTIDE SEQUENCE</scope>
    <source>
        <strain evidence="11">NRRL 22465</strain>
    </source>
</reference>
<dbReference type="InterPro" id="IPR012309">
    <property type="entry name" value="DNA_ligase_ATP-dep_C"/>
</dbReference>
<keyword evidence="7" id="KW-0233">DNA recombination</keyword>
<keyword evidence="7" id="KW-0234">DNA repair</keyword>
<feature type="compositionally biased region" description="Basic and acidic residues" evidence="9">
    <location>
        <begin position="52"/>
        <end position="67"/>
    </location>
</feature>
<evidence type="ECO:0000313" key="12">
    <source>
        <dbReference type="Proteomes" id="UP000635477"/>
    </source>
</evidence>
<dbReference type="FunFam" id="2.40.50.140:FF:000062">
    <property type="entry name" value="DNA ligase"/>
    <property type="match status" value="1"/>
</dbReference>
<keyword evidence="3" id="KW-0235">DNA replication</keyword>
<dbReference type="PROSITE" id="PS50160">
    <property type="entry name" value="DNA_LIGASE_A3"/>
    <property type="match status" value="1"/>
</dbReference>
<evidence type="ECO:0000256" key="9">
    <source>
        <dbReference type="SAM" id="MobiDB-lite"/>
    </source>
</evidence>
<dbReference type="GO" id="GO:0003677">
    <property type="term" value="F:DNA binding"/>
    <property type="evidence" value="ECO:0007669"/>
    <property type="project" value="InterPro"/>
</dbReference>
<dbReference type="InterPro" id="IPR016059">
    <property type="entry name" value="DNA_ligase_ATP-dep_CS"/>
</dbReference>
<dbReference type="Proteomes" id="UP000635477">
    <property type="component" value="Unassembled WGS sequence"/>
</dbReference>
<dbReference type="GO" id="GO:0006310">
    <property type="term" value="P:DNA recombination"/>
    <property type="evidence" value="ECO:0007669"/>
    <property type="project" value="UniProtKB-KW"/>
</dbReference>
<dbReference type="Pfam" id="PF04679">
    <property type="entry name" value="DNA_ligase_A_C"/>
    <property type="match status" value="1"/>
</dbReference>
<feature type="compositionally biased region" description="Polar residues" evidence="9">
    <location>
        <begin position="28"/>
        <end position="49"/>
    </location>
</feature>
<keyword evidence="5 7" id="KW-0067">ATP-binding</keyword>
<dbReference type="Gene3D" id="1.10.3260.10">
    <property type="entry name" value="DNA ligase, ATP-dependent, N-terminal domain"/>
    <property type="match status" value="1"/>
</dbReference>
<dbReference type="SUPFAM" id="SSF56091">
    <property type="entry name" value="DNA ligase/mRNA capping enzyme, catalytic domain"/>
    <property type="match status" value="1"/>
</dbReference>
<keyword evidence="12" id="KW-1185">Reference proteome</keyword>
<evidence type="ECO:0000256" key="6">
    <source>
        <dbReference type="ARBA" id="ARBA00034003"/>
    </source>
</evidence>
<dbReference type="InterPro" id="IPR012308">
    <property type="entry name" value="DNA_ligase_ATP-dep_N"/>
</dbReference>
<comment type="similarity">
    <text evidence="1 8">Belongs to the ATP-dependent DNA ligase family.</text>
</comment>
<feature type="compositionally biased region" description="Basic and acidic residues" evidence="9">
    <location>
        <begin position="74"/>
        <end position="83"/>
    </location>
</feature>
<comment type="caution">
    <text evidence="11">The sequence shown here is derived from an EMBL/GenBank/DDBJ whole genome shotgun (WGS) entry which is preliminary data.</text>
</comment>
<dbReference type="PANTHER" id="PTHR45674:SF9">
    <property type="entry name" value="DNA LIGASE 3"/>
    <property type="match status" value="1"/>
</dbReference>
<feature type="compositionally biased region" description="Basic and acidic residues" evidence="9">
    <location>
        <begin position="659"/>
        <end position="670"/>
    </location>
</feature>
<feature type="region of interest" description="Disordered" evidence="9">
    <location>
        <begin position="854"/>
        <end position="880"/>
    </location>
</feature>
<dbReference type="NCBIfam" id="TIGR00574">
    <property type="entry name" value="dnl1"/>
    <property type="match status" value="1"/>
</dbReference>
<feature type="compositionally biased region" description="Basic residues" evidence="9">
    <location>
        <begin position="649"/>
        <end position="658"/>
    </location>
</feature>
<dbReference type="PROSITE" id="PS00697">
    <property type="entry name" value="DNA_LIGASE_A1"/>
    <property type="match status" value="1"/>
</dbReference>
<dbReference type="EMBL" id="JABEYC010000149">
    <property type="protein sequence ID" value="KAF4981830.1"/>
    <property type="molecule type" value="Genomic_DNA"/>
</dbReference>
<dbReference type="InterPro" id="IPR012310">
    <property type="entry name" value="DNA_ligase_ATP-dep_cent"/>
</dbReference>
<dbReference type="FunFam" id="3.30.470.30:FF:000018">
    <property type="entry name" value="DNA ligase"/>
    <property type="match status" value="1"/>
</dbReference>
<dbReference type="OrthoDB" id="206088at2759"/>
<evidence type="ECO:0000256" key="4">
    <source>
        <dbReference type="ARBA" id="ARBA00022741"/>
    </source>
</evidence>
<evidence type="ECO:0000256" key="8">
    <source>
        <dbReference type="RuleBase" id="RU004196"/>
    </source>
</evidence>
<dbReference type="Pfam" id="PF04675">
    <property type="entry name" value="DNA_ligase_A_N"/>
    <property type="match status" value="1"/>
</dbReference>
<dbReference type="SUPFAM" id="SSF117018">
    <property type="entry name" value="ATP-dependent DNA ligase DNA-binding domain"/>
    <property type="match status" value="1"/>
</dbReference>
<dbReference type="FunFam" id="1.10.3260.10:FF:000004">
    <property type="entry name" value="DNA ligase"/>
    <property type="match status" value="1"/>
</dbReference>
<dbReference type="InterPro" id="IPR036599">
    <property type="entry name" value="DNA_ligase_N_sf"/>
</dbReference>
<feature type="compositionally biased region" description="Polar residues" evidence="9">
    <location>
        <begin position="84"/>
        <end position="94"/>
    </location>
</feature>
<dbReference type="GO" id="GO:0003910">
    <property type="term" value="F:DNA ligase (ATP) activity"/>
    <property type="evidence" value="ECO:0007669"/>
    <property type="project" value="UniProtKB-EC"/>
</dbReference>
<feature type="domain" description="ATP-dependent DNA ligase family profile" evidence="10">
    <location>
        <begin position="540"/>
        <end position="731"/>
    </location>
</feature>
<keyword evidence="2 7" id="KW-0436">Ligase</keyword>
<dbReference type="CDD" id="cd07900">
    <property type="entry name" value="Adenylation_DNA_ligase_I_Euk"/>
    <property type="match status" value="1"/>
</dbReference>
<dbReference type="Gene3D" id="2.40.50.140">
    <property type="entry name" value="Nucleic acid-binding proteins"/>
    <property type="match status" value="1"/>
</dbReference>
<evidence type="ECO:0000313" key="11">
    <source>
        <dbReference type="EMBL" id="KAF4981830.1"/>
    </source>
</evidence>
<sequence>MPSPTKKRKLNNGHSGTPARSLEYFFSKQRQSRPGTSKTPENHTENGASSDAKAELTDEELARKLQAEWDQEVANERQADQTETRSAPSEQNGSKSREETSAVPESKPSISLPTALTKPDASPNKAKPTLGLQSAGMAEDTTSTSIPLDQSPLTFQPSEYIPQLKEHWVLEDGNASYALLTRCFILISGTTSRIKIVDTLVNCLRILIEGDPSSLLPAVWLATNSISPPYISLELGLGGSAISKALRSVCGLDNKSLKAIYDKYGDAGDVAFEAKKKQSFTLKKPNPLTIKAVYQSLVKIANSQGQGSGEAKQRLVNRLLQDARGGEESRFIVRTLCQHLRIGAVKTTMLIALSRAFLLSRPPGADFPLRSVSDLSKLKKEELAEVWARGEELLKACFARRPNYNDLVPVLLEIGISDELLIRCGITLHAPLRPMLGSITRDLSEMLTKLQGRDFACEYKYDGQRAQIHCDDQGKVTIFSRHLELMTDKYPDLVELIPQIRGEGVGSFIMEGEVVAVDGETGELKNFQTLTNRARKDVAIGSITIDVCLFSFDLMYLNGQPLLDRPFRERRELLRSLFKEVPHHFTWVKSLDATSADSELVLEFFKSATEIKCEGIMVKILDNLPTVPYLGEADEQPPDTSEKLPMPKPKTKGKGKLKGKADENGGETKAKSRRKPLLATYEPDKRLDSWLKVKKDYNSSFDTLDLIPVAAWHGQGRKAKWWSPILMACRNEESGALEAVCKCMSGFTDTFYKANREFYDDGEESGEPKNTRSQQPSFVEYSGPRPDIWFEPQEVWEMAFADITLSPTYTAAIGLVSDERGLSLRFPRFMKKRDDKSLEEASTRDFLAGLWRKQEAKAASTPENKSGAGGADEEVDEAEE</sequence>
<keyword evidence="4 7" id="KW-0547">Nucleotide-binding</keyword>
<evidence type="ECO:0000256" key="5">
    <source>
        <dbReference type="ARBA" id="ARBA00022840"/>
    </source>
</evidence>
<feature type="compositionally biased region" description="Acidic residues" evidence="9">
    <location>
        <begin position="871"/>
        <end position="880"/>
    </location>
</feature>
<organism evidence="11 12">
    <name type="scientific">Fusarium zealandicum</name>
    <dbReference type="NCBI Taxonomy" id="1053134"/>
    <lineage>
        <taxon>Eukaryota</taxon>
        <taxon>Fungi</taxon>
        <taxon>Dikarya</taxon>
        <taxon>Ascomycota</taxon>
        <taxon>Pezizomycotina</taxon>
        <taxon>Sordariomycetes</taxon>
        <taxon>Hypocreomycetidae</taxon>
        <taxon>Hypocreales</taxon>
        <taxon>Nectriaceae</taxon>
        <taxon>Fusarium</taxon>
        <taxon>Fusarium staphyleae species complex</taxon>
    </lineage>
</organism>
<accession>A0A8H4UQU4</accession>
<feature type="region of interest" description="Disordered" evidence="9">
    <location>
        <begin position="1"/>
        <end position="152"/>
    </location>
</feature>
<dbReference type="InterPro" id="IPR050191">
    <property type="entry name" value="ATP-dep_DNA_ligase"/>
</dbReference>
<dbReference type="Pfam" id="PF01068">
    <property type="entry name" value="DNA_ligase_A_M"/>
    <property type="match status" value="1"/>
</dbReference>
<feature type="compositionally biased region" description="Polar residues" evidence="9">
    <location>
        <begin position="140"/>
        <end position="152"/>
    </location>
</feature>
<feature type="compositionally biased region" description="Basic residues" evidence="9">
    <location>
        <begin position="1"/>
        <end position="11"/>
    </location>
</feature>
<keyword evidence="7" id="KW-0227">DNA damage</keyword>